<keyword evidence="2" id="KW-0732">Signal</keyword>
<protein>
    <recommendedName>
        <fullName evidence="5">Transmembrane protein</fullName>
    </recommendedName>
</protein>
<keyword evidence="1" id="KW-1133">Transmembrane helix</keyword>
<feature type="chain" id="PRO_5029754870" description="Transmembrane protein" evidence="2">
    <location>
        <begin position="28"/>
        <end position="1053"/>
    </location>
</feature>
<comment type="caution">
    <text evidence="3">The sequence shown here is derived from an EMBL/GenBank/DDBJ whole genome shotgun (WGS) entry which is preliminary data.</text>
</comment>
<dbReference type="AlphaFoldDB" id="A0A7J6NK93"/>
<evidence type="ECO:0008006" key="5">
    <source>
        <dbReference type="Google" id="ProtNLM"/>
    </source>
</evidence>
<sequence>MKPPAGLLSPFTLTFLLIVNLICYCTALTASHGLSTTRPSPEPVKLKSTLRDRGRSLHVIVERVVDAGDDIAVDFDLLVEATSNIQNEYLCQLPNSTELFAQAGYQFLEVDPNQGNEQVQVTACERADKNGSGTVPPLPEQPQALAFGSTGRKGRPLDVGCSAFEATSSIAPNQLCMDEGRMAYDYFRSPVPAGFDSRCNCQQATRCKNGESWPVDKAGNTYPGRTAASAWWEATRDDEWKYEIAVCTTTGCSCWLACTQEEYDPCKGEFKGDGQLTVNQVNQYLYDGYPLPPTHGGASASAESATKPQFRMRYRLSGYSDMKAAVADANRIRKLAPGLGASVQRAFEAAANVALTAENSIELLEVDSPVSNGNDQSLLGIFTYVGILPSAFESCASSMAGSTFNGDNKNTHVAVENGANEVKVYTEVSAGGDREASANRMETLITGSLLTSCASPASINTADIPMLESRQAPQPTAAPAKKNPALPWYAWLLIAIGIVLVIAACVYVWWILASRRKQRENRLKLSDEADGDGCCSERGLVPGIAPATGYVDDDADTATVIGIGVDLRVPFIDVGPHGFCDWASGFTKLLMNDSQAYTVTGCSRTGAVLPSSAKALFKECQTPSWIPGQELPKNQYCSSQCTAVYEHLRLKPVGRKSESVCQCENAVRCVGGLLVPKIPKVNPDETVPEMWKRAIAQADWRFRTATCASCGCSCWLACTPDKLICEKDGTLNYTQGLTYNDVSKYMYDDATSYAGLPSNTRSGVYTVRVQRPVPDFLTGSKSMAGVADWASRNLSGRIEAAAIAASSAAMLNEGQGSLRSLILRDKDLTEGELLRIIVTVGYMGTLPPDFGDCSKDMVSSVVPSSDEVSVLEDGNASLRVGITTNIEKSVYTLIEAATDGEMGSIFTQCGGMAASWDSRVPTATMRARGNRGDVTPTVAKGLGWWAWMLIGLCIVLFIGLIISLLLGRCGRRQKTTPMLFTNFDDGSSDSEAQHNRLETPTAAVDPASGVPVLPLVKKNSITPNTRRSFSQISSGGASSIINPAGRAVRESPF</sequence>
<keyword evidence="1" id="KW-0472">Membrane</keyword>
<organism evidence="3 4">
    <name type="scientific">Perkinsus olseni</name>
    <name type="common">Perkinsus atlanticus</name>
    <dbReference type="NCBI Taxonomy" id="32597"/>
    <lineage>
        <taxon>Eukaryota</taxon>
        <taxon>Sar</taxon>
        <taxon>Alveolata</taxon>
        <taxon>Perkinsozoa</taxon>
        <taxon>Perkinsea</taxon>
        <taxon>Perkinsida</taxon>
        <taxon>Perkinsidae</taxon>
        <taxon>Perkinsus</taxon>
    </lineage>
</organism>
<proteinExistence type="predicted"/>
<feature type="signal peptide" evidence="2">
    <location>
        <begin position="1"/>
        <end position="27"/>
    </location>
</feature>
<reference evidence="3 4" key="1">
    <citation type="submission" date="2020-04" db="EMBL/GenBank/DDBJ databases">
        <title>Perkinsus olseni comparative genomics.</title>
        <authorList>
            <person name="Bogema D.R."/>
        </authorList>
    </citation>
    <scope>NUCLEOTIDE SEQUENCE [LARGE SCALE GENOMIC DNA]</scope>
    <source>
        <strain evidence="3">00978-12</strain>
    </source>
</reference>
<keyword evidence="1" id="KW-0812">Transmembrane</keyword>
<feature type="transmembrane region" description="Helical" evidence="1">
    <location>
        <begin position="944"/>
        <end position="966"/>
    </location>
</feature>
<evidence type="ECO:0000313" key="3">
    <source>
        <dbReference type="EMBL" id="KAF4684293.1"/>
    </source>
</evidence>
<evidence type="ECO:0000313" key="4">
    <source>
        <dbReference type="Proteomes" id="UP000541610"/>
    </source>
</evidence>
<evidence type="ECO:0000256" key="1">
    <source>
        <dbReference type="SAM" id="Phobius"/>
    </source>
</evidence>
<dbReference type="Proteomes" id="UP000541610">
    <property type="component" value="Unassembled WGS sequence"/>
</dbReference>
<evidence type="ECO:0000256" key="2">
    <source>
        <dbReference type="SAM" id="SignalP"/>
    </source>
</evidence>
<accession>A0A7J6NK93</accession>
<feature type="transmembrane region" description="Helical" evidence="1">
    <location>
        <begin position="488"/>
        <end position="512"/>
    </location>
</feature>
<gene>
    <name evidence="3" type="ORF">FOZ60_007995</name>
</gene>
<dbReference type="EMBL" id="JABANP010000319">
    <property type="protein sequence ID" value="KAF4684293.1"/>
    <property type="molecule type" value="Genomic_DNA"/>
</dbReference>
<name>A0A7J6NK93_PEROL</name>